<protein>
    <submittedName>
        <fullName evidence="1">ABC transporter permease</fullName>
    </submittedName>
</protein>
<dbReference type="EMBL" id="JAENHL010000007">
    <property type="protein sequence ID" value="MBK1868788.1"/>
    <property type="molecule type" value="Genomic_DNA"/>
</dbReference>
<proteinExistence type="predicted"/>
<accession>A0ACC5R879</accession>
<name>A0ACC5R879_9HYPH</name>
<sequence length="317" mass="32795">MSAAWKNLLLRHETILGVLLVITLIVLAFQSDRFFTADNLLNQGRLMAEVGLVALAMTFVIVTGGIDLSVGSILGLVAILLGVFWQKLGLPLPLAMMLGIVVGGVAGLVNGLIITRFGVPPLIATLATLALYRGLAEGISQARSVRGYPDWFFMLGQGEFLGVPVQLWIFGLCAVIAAVILGLSTFGRATYAIGSNAVAARFSGLSVDRSLLLIYTASGLIAGLAAVIFVSRVSTTRSDMGTGLELDVITAVVLGGTSIFGGRGTIIGTLLGLGLMQALKNGLALAGVKGDGTIVVIGAVLIGTILISNIFRKDADG</sequence>
<keyword evidence="2" id="KW-1185">Reference proteome</keyword>
<dbReference type="Proteomes" id="UP000616151">
    <property type="component" value="Unassembled WGS sequence"/>
</dbReference>
<evidence type="ECO:0000313" key="2">
    <source>
        <dbReference type="Proteomes" id="UP000616151"/>
    </source>
</evidence>
<comment type="caution">
    <text evidence="1">The sequence shown here is derived from an EMBL/GenBank/DDBJ whole genome shotgun (WGS) entry which is preliminary data.</text>
</comment>
<reference evidence="1" key="1">
    <citation type="submission" date="2021-01" db="EMBL/GenBank/DDBJ databases">
        <authorList>
            <person name="Sun Q."/>
        </authorList>
    </citation>
    <scope>NUCLEOTIDE SEQUENCE</scope>
    <source>
        <strain evidence="1">YIM B02566</strain>
    </source>
</reference>
<gene>
    <name evidence="1" type="ORF">JHL16_20695</name>
</gene>
<organism evidence="1 2">
    <name type="scientific">Taklimakanibacter albus</name>
    <dbReference type="NCBI Taxonomy" id="2800327"/>
    <lineage>
        <taxon>Bacteria</taxon>
        <taxon>Pseudomonadati</taxon>
        <taxon>Pseudomonadota</taxon>
        <taxon>Alphaproteobacteria</taxon>
        <taxon>Hyphomicrobiales</taxon>
        <taxon>Aestuariivirgaceae</taxon>
        <taxon>Taklimakanibacter</taxon>
    </lineage>
</organism>
<evidence type="ECO:0000313" key="1">
    <source>
        <dbReference type="EMBL" id="MBK1868788.1"/>
    </source>
</evidence>